<evidence type="ECO:0000313" key="5">
    <source>
        <dbReference type="Proteomes" id="UP000198145"/>
    </source>
</evidence>
<dbReference type="RefSeq" id="WP_088419559.1">
    <property type="nucleotide sequence ID" value="NZ_NJBA01000006.1"/>
</dbReference>
<evidence type="ECO:0000256" key="1">
    <source>
        <dbReference type="SAM" id="Coils"/>
    </source>
</evidence>
<dbReference type="Gene3D" id="1.10.287.1490">
    <property type="match status" value="1"/>
</dbReference>
<protein>
    <submittedName>
        <fullName evidence="4">Chromosome segregation protein SMC</fullName>
    </submittedName>
</protein>
<evidence type="ECO:0000259" key="3">
    <source>
        <dbReference type="Pfam" id="PF13476"/>
    </source>
</evidence>
<feature type="coiled-coil region" evidence="1">
    <location>
        <begin position="510"/>
        <end position="537"/>
    </location>
</feature>
<dbReference type="Pfam" id="PF13476">
    <property type="entry name" value="AAA_23"/>
    <property type="match status" value="1"/>
</dbReference>
<dbReference type="InterPro" id="IPR027417">
    <property type="entry name" value="P-loop_NTPase"/>
</dbReference>
<dbReference type="PANTHER" id="PTHR32114">
    <property type="entry name" value="ABC TRANSPORTER ABCH.3"/>
    <property type="match status" value="1"/>
</dbReference>
<sequence>MRILSLRLKNLNSLKGEWKIDFTAEPFAGNGLFAITGPTGAGKTTLLDAICLALYHRTPRMSVLSQSGNELMTRHTADCLAEVEFEVKGQPYRAFWSQRRARDKAEGALQAPKVELVRIDRATGEGQILTDKINDKLKQTETLTGLDFERFTKSMLLAQGGFAAFLEANANQRAELLEELTGTEIYGLISQRVFERTREVRGALDQLRARAEGFELLSAEQRGELEQQGRDAAAQETALQAQHAAVQAQRRWREDLTRAQQQVEQAGAKEASARQALEQAQPDLQRLADSDPAARLQPLHQAWRSSHETVEQCRTAREDNRSQQAVSREEIAQAMWAASQYAQQAQVAREDEYKAVSEQRQALQARLAQHPQRARLGELLGGWRAQFSQRSRLAQAIADLQRQAQTADQSLQAATAQRETLQGNVAFMQQQLESAGAQESQHQQQLEALLGGASEGELRERAQQAQLQSRGLDRLEQLAQARAQATAQLARWQPELDALRQKKAERDTAIVALRERYQATKQQVADKEKLLQQEQRIHQLEHLRAQLQPGEACPLCGSPEHPAVAAYQALDVSSTQRALEQARKQLAELESQGIALRGELAELDAQLQQGQRQLDEAQAALVQHQQTWQQQCEAQGIALDDDQQLSAERERHEASLAALQQQLKVLEALRAQLQQVQQQRQRAERDHAEAAQQLALFDQHQTHERQRQEERAQQLAVQRADLQQQDQALAAALGELGYGMPEDGEQWLAERTAEWQQWQQDQQRSQELAVAERDAEQAARAAQQIAAQWQQRWQAAGFDTRQALVTQAAPQQALAQAEEQLAAAQRQADALQGREQSLAERLEQEQARLAERQSSWQQALAASPFADETAYLAALLDDAQRAELTQLRQRLETAITESVTLRAAAAQDVERLQAEPHGELPLEELDQQLQALVTQLRELGQRQGEIRAQLQGDDSRRASQQSLFAEIARQEEEHDLWQRLNSLIGASDGARYRRFAQGLTLDHLVHLANRQLQRLHGRYQLARRSDGELELEVVDTWQGDTARDCKTLSGGESFLVSLALALALSDLVSHKTSIDSLFLDEGFGTLDGETLEVALDALDSLNATGKTIGVISHVEALKERIPVQLKVHKGVGMGYSQLDARFRFNPERTEQEKA</sequence>
<feature type="compositionally biased region" description="Basic and acidic residues" evidence="2">
    <location>
        <begin position="305"/>
        <end position="324"/>
    </location>
</feature>
<keyword evidence="1" id="KW-0175">Coiled coil</keyword>
<feature type="region of interest" description="Disordered" evidence="2">
    <location>
        <begin position="263"/>
        <end position="282"/>
    </location>
</feature>
<gene>
    <name evidence="4" type="ORF">CEG18_18520</name>
</gene>
<dbReference type="AlphaFoldDB" id="A0A2D0AD31"/>
<feature type="coiled-coil region" evidence="1">
    <location>
        <begin position="390"/>
        <end position="438"/>
    </location>
</feature>
<reference evidence="4 5" key="1">
    <citation type="submission" date="2017-06" db="EMBL/GenBank/DDBJ databases">
        <title>Draft genome of Pseudomonas nitroreducens DF05.</title>
        <authorList>
            <person name="Iyer R."/>
        </authorList>
    </citation>
    <scope>NUCLEOTIDE SEQUENCE [LARGE SCALE GENOMIC DNA]</scope>
    <source>
        <strain evidence="4 5">DF05</strain>
    </source>
</reference>
<organism evidence="4 5">
    <name type="scientific">Pseudomonas nitroreducens</name>
    <dbReference type="NCBI Taxonomy" id="46680"/>
    <lineage>
        <taxon>Bacteria</taxon>
        <taxon>Pseudomonadati</taxon>
        <taxon>Pseudomonadota</taxon>
        <taxon>Gammaproteobacteria</taxon>
        <taxon>Pseudomonadales</taxon>
        <taxon>Pseudomonadaceae</taxon>
        <taxon>Pseudomonas</taxon>
    </lineage>
</organism>
<feature type="domain" description="Rad50/SbcC-type AAA" evidence="3">
    <location>
        <begin position="5"/>
        <end position="196"/>
    </location>
</feature>
<dbReference type="PANTHER" id="PTHR32114:SF2">
    <property type="entry name" value="ABC TRANSPORTER ABCH.3"/>
    <property type="match status" value="1"/>
</dbReference>
<dbReference type="SUPFAM" id="SSF52540">
    <property type="entry name" value="P-loop containing nucleoside triphosphate hydrolases"/>
    <property type="match status" value="1"/>
</dbReference>
<evidence type="ECO:0000313" key="4">
    <source>
        <dbReference type="EMBL" id="OWP49553.1"/>
    </source>
</evidence>
<dbReference type="STRING" id="46680.GCA_000807755_03887"/>
<comment type="caution">
    <text evidence="4">The sequence shown here is derived from an EMBL/GenBank/DDBJ whole genome shotgun (WGS) entry which is preliminary data.</text>
</comment>
<feature type="coiled-coil region" evidence="1">
    <location>
        <begin position="768"/>
        <end position="859"/>
    </location>
</feature>
<dbReference type="Pfam" id="PF13558">
    <property type="entry name" value="SbcC_Walker_B"/>
    <property type="match status" value="1"/>
</dbReference>
<evidence type="ECO:0000256" key="2">
    <source>
        <dbReference type="SAM" id="MobiDB-lite"/>
    </source>
</evidence>
<dbReference type="InterPro" id="IPR038729">
    <property type="entry name" value="Rad50/SbcC_AAA"/>
</dbReference>
<name>A0A2D0AD31_PSENT</name>
<accession>A0A2D0AD31</accession>
<dbReference type="eggNOG" id="COG0419">
    <property type="taxonomic scope" value="Bacteria"/>
</dbReference>
<dbReference type="Proteomes" id="UP000198145">
    <property type="component" value="Unassembled WGS sequence"/>
</dbReference>
<dbReference type="Gene3D" id="3.40.50.300">
    <property type="entry name" value="P-loop containing nucleotide triphosphate hydrolases"/>
    <property type="match status" value="2"/>
</dbReference>
<feature type="coiled-coil region" evidence="1">
    <location>
        <begin position="572"/>
        <end position="725"/>
    </location>
</feature>
<feature type="region of interest" description="Disordered" evidence="2">
    <location>
        <begin position="300"/>
        <end position="324"/>
    </location>
</feature>
<dbReference type="EMBL" id="NJBA01000006">
    <property type="protein sequence ID" value="OWP49553.1"/>
    <property type="molecule type" value="Genomic_DNA"/>
</dbReference>
<proteinExistence type="predicted"/>